<gene>
    <name evidence="15" type="ORF">GCM10023214_08040</name>
</gene>
<keyword evidence="7 9" id="KW-0129">CBS domain</keyword>
<evidence type="ECO:0000313" key="16">
    <source>
        <dbReference type="Proteomes" id="UP001500192"/>
    </source>
</evidence>
<dbReference type="SMART" id="SM01091">
    <property type="entry name" value="CorC_HlyC"/>
    <property type="match status" value="1"/>
</dbReference>
<dbReference type="InterPro" id="IPR051676">
    <property type="entry name" value="UPF0053_domain"/>
</dbReference>
<feature type="domain" description="CBS" evidence="13">
    <location>
        <begin position="271"/>
        <end position="328"/>
    </location>
</feature>
<dbReference type="Gene3D" id="3.30.465.10">
    <property type="match status" value="1"/>
</dbReference>
<dbReference type="InterPro" id="IPR046342">
    <property type="entry name" value="CBS_dom_sf"/>
</dbReference>
<dbReference type="InterPro" id="IPR016169">
    <property type="entry name" value="FAD-bd_PCMH_sub2"/>
</dbReference>
<keyword evidence="4 10" id="KW-0812">Transmembrane</keyword>
<comment type="similarity">
    <text evidence="2">Belongs to the UPF0053 family.</text>
</comment>
<dbReference type="Gene3D" id="3.10.580.10">
    <property type="entry name" value="CBS-domain"/>
    <property type="match status" value="1"/>
</dbReference>
<evidence type="ECO:0000256" key="11">
    <source>
        <dbReference type="SAM" id="MobiDB-lite"/>
    </source>
</evidence>
<evidence type="ECO:0000256" key="10">
    <source>
        <dbReference type="PROSITE-ProRule" id="PRU01193"/>
    </source>
</evidence>
<evidence type="ECO:0000256" key="7">
    <source>
        <dbReference type="ARBA" id="ARBA00023122"/>
    </source>
</evidence>
<feature type="transmembrane region" description="Helical" evidence="12">
    <location>
        <begin position="86"/>
        <end position="113"/>
    </location>
</feature>
<dbReference type="SMART" id="SM00116">
    <property type="entry name" value="CBS"/>
    <property type="match status" value="2"/>
</dbReference>
<organism evidence="15 16">
    <name type="scientific">Amycolatopsis dongchuanensis</name>
    <dbReference type="NCBI Taxonomy" id="1070866"/>
    <lineage>
        <taxon>Bacteria</taxon>
        <taxon>Bacillati</taxon>
        <taxon>Actinomycetota</taxon>
        <taxon>Actinomycetes</taxon>
        <taxon>Pseudonocardiales</taxon>
        <taxon>Pseudonocardiaceae</taxon>
        <taxon>Amycolatopsis</taxon>
    </lineage>
</organism>
<dbReference type="SUPFAM" id="SSF54631">
    <property type="entry name" value="CBS-domain pair"/>
    <property type="match status" value="1"/>
</dbReference>
<dbReference type="InterPro" id="IPR000644">
    <property type="entry name" value="CBS_dom"/>
</dbReference>
<dbReference type="PROSITE" id="PS51846">
    <property type="entry name" value="CNNM"/>
    <property type="match status" value="1"/>
</dbReference>
<keyword evidence="16" id="KW-1185">Reference proteome</keyword>
<evidence type="ECO:0000256" key="2">
    <source>
        <dbReference type="ARBA" id="ARBA00006337"/>
    </source>
</evidence>
<dbReference type="Pfam" id="PF01595">
    <property type="entry name" value="CNNM"/>
    <property type="match status" value="1"/>
</dbReference>
<proteinExistence type="inferred from homology"/>
<dbReference type="SUPFAM" id="SSF56176">
    <property type="entry name" value="FAD-binding/transporter-associated domain-like"/>
    <property type="match status" value="1"/>
</dbReference>
<feature type="region of interest" description="Disordered" evidence="11">
    <location>
        <begin position="409"/>
        <end position="433"/>
    </location>
</feature>
<evidence type="ECO:0000259" key="14">
    <source>
        <dbReference type="PROSITE" id="PS51846"/>
    </source>
</evidence>
<evidence type="ECO:0000256" key="8">
    <source>
        <dbReference type="ARBA" id="ARBA00023136"/>
    </source>
</evidence>
<dbReference type="CDD" id="cd04590">
    <property type="entry name" value="CBS_pair_CorC_HlyC_assoc"/>
    <property type="match status" value="1"/>
</dbReference>
<evidence type="ECO:0000256" key="3">
    <source>
        <dbReference type="ARBA" id="ARBA00022475"/>
    </source>
</evidence>
<feature type="transmembrane region" description="Helical" evidence="12">
    <location>
        <begin position="56"/>
        <end position="79"/>
    </location>
</feature>
<dbReference type="InterPro" id="IPR002550">
    <property type="entry name" value="CNNM"/>
</dbReference>
<name>A0ABP9PZ54_9PSEU</name>
<evidence type="ECO:0000313" key="15">
    <source>
        <dbReference type="EMBL" id="GAA5154074.1"/>
    </source>
</evidence>
<keyword evidence="5" id="KW-0677">Repeat</keyword>
<evidence type="ECO:0000256" key="5">
    <source>
        <dbReference type="ARBA" id="ARBA00022737"/>
    </source>
</evidence>
<sequence>MGTGLLVVVLVLLNAVFAGTEIALISLREGQLRQLAHRDGKAAATLLALVAEPTRYLATIQLGITLSGFLASATAAVSLARPLVPLLGFLGGAAGPVAVAAVTVALTFLTLVFGELVPKRLAMQYAQRWALLAARPLHALTVLTRPAVWALSATTDLAVRALGGSPGTEREQPSSDELREVVAGHRGLHPEQRAIITGALDLGHRRLRDILVPRRAVVTLTADTPVPVARAALVAAGHSRAPVSVTGHLDDVVGVAHLRDLLADGGVTGDVARPPVLFPETLPVSEALRLFKTERQEFALVVAERGTVEGIVTRQDLLDEITGEIEDQAGEGGGCVRLPGTFGVHDLPGLGITLTGLPRGDYVTVAGLVLVALGRIPEGPGDRVRVGGWSIEVTGVDHHAITEVRLCPGDPASGGVEERQDVTGDPPVLDSPVPLARVDQRRAVGDERGGPFE</sequence>
<dbReference type="PROSITE" id="PS51371">
    <property type="entry name" value="CBS"/>
    <property type="match status" value="1"/>
</dbReference>
<reference evidence="16" key="1">
    <citation type="journal article" date="2019" name="Int. J. Syst. Evol. Microbiol.">
        <title>The Global Catalogue of Microorganisms (GCM) 10K type strain sequencing project: providing services to taxonomists for standard genome sequencing and annotation.</title>
        <authorList>
            <consortium name="The Broad Institute Genomics Platform"/>
            <consortium name="The Broad Institute Genome Sequencing Center for Infectious Disease"/>
            <person name="Wu L."/>
            <person name="Ma J."/>
        </authorList>
    </citation>
    <scope>NUCLEOTIDE SEQUENCE [LARGE SCALE GENOMIC DNA]</scope>
    <source>
        <strain evidence="16">JCM 18054</strain>
    </source>
</reference>
<evidence type="ECO:0000256" key="1">
    <source>
        <dbReference type="ARBA" id="ARBA00004651"/>
    </source>
</evidence>
<evidence type="ECO:0000256" key="9">
    <source>
        <dbReference type="PROSITE-ProRule" id="PRU00703"/>
    </source>
</evidence>
<comment type="caution">
    <text evidence="15">The sequence shown here is derived from an EMBL/GenBank/DDBJ whole genome shotgun (WGS) entry which is preliminary data.</text>
</comment>
<dbReference type="PANTHER" id="PTHR43099:SF5">
    <property type="entry name" value="HLYC_CORC FAMILY TRANSPORTER"/>
    <property type="match status" value="1"/>
</dbReference>
<dbReference type="Pfam" id="PF03471">
    <property type="entry name" value="CorC_HlyC"/>
    <property type="match status" value="1"/>
</dbReference>
<evidence type="ECO:0000256" key="12">
    <source>
        <dbReference type="SAM" id="Phobius"/>
    </source>
</evidence>
<keyword evidence="3" id="KW-1003">Cell membrane</keyword>
<accession>A0ABP9PZ54</accession>
<evidence type="ECO:0000259" key="13">
    <source>
        <dbReference type="PROSITE" id="PS51371"/>
    </source>
</evidence>
<dbReference type="InterPro" id="IPR005170">
    <property type="entry name" value="Transptr-assoc_dom"/>
</dbReference>
<evidence type="ECO:0000256" key="6">
    <source>
        <dbReference type="ARBA" id="ARBA00022989"/>
    </source>
</evidence>
<dbReference type="EMBL" id="BAABIB010000018">
    <property type="protein sequence ID" value="GAA5154074.1"/>
    <property type="molecule type" value="Genomic_DNA"/>
</dbReference>
<evidence type="ECO:0000256" key="4">
    <source>
        <dbReference type="ARBA" id="ARBA00022692"/>
    </source>
</evidence>
<dbReference type="Proteomes" id="UP001500192">
    <property type="component" value="Unassembled WGS sequence"/>
</dbReference>
<dbReference type="Pfam" id="PF00571">
    <property type="entry name" value="CBS"/>
    <property type="match status" value="2"/>
</dbReference>
<dbReference type="InterPro" id="IPR036318">
    <property type="entry name" value="FAD-bd_PCMH-like_sf"/>
</dbReference>
<protein>
    <submittedName>
        <fullName evidence="15">Hemolysin family protein</fullName>
    </submittedName>
</protein>
<dbReference type="PANTHER" id="PTHR43099">
    <property type="entry name" value="UPF0053 PROTEIN YRKA"/>
    <property type="match status" value="1"/>
</dbReference>
<dbReference type="InterPro" id="IPR044751">
    <property type="entry name" value="Ion_transp-like_CBS"/>
</dbReference>
<comment type="subcellular location">
    <subcellularLocation>
        <location evidence="1">Cell membrane</location>
        <topology evidence="1">Multi-pass membrane protein</topology>
    </subcellularLocation>
</comment>
<keyword evidence="6 10" id="KW-1133">Transmembrane helix</keyword>
<feature type="domain" description="CNNM transmembrane" evidence="14">
    <location>
        <begin position="1"/>
        <end position="200"/>
    </location>
</feature>
<keyword evidence="8 10" id="KW-0472">Membrane</keyword>